<comment type="similarity">
    <text evidence="1">Belongs to the barstar family.</text>
</comment>
<evidence type="ECO:0000313" key="4">
    <source>
        <dbReference type="Proteomes" id="UP001165541"/>
    </source>
</evidence>
<dbReference type="EMBL" id="JAMKFE010000005">
    <property type="protein sequence ID" value="MCM5679972.1"/>
    <property type="molecule type" value="Genomic_DNA"/>
</dbReference>
<dbReference type="InterPro" id="IPR035905">
    <property type="entry name" value="Barstar-like_sf"/>
</dbReference>
<evidence type="ECO:0000256" key="1">
    <source>
        <dbReference type="ARBA" id="ARBA00006845"/>
    </source>
</evidence>
<comment type="caution">
    <text evidence="3">The sequence shown here is derived from an EMBL/GenBank/DDBJ whole genome shotgun (WGS) entry which is preliminary data.</text>
</comment>
<gene>
    <name evidence="3" type="ORF">M8A51_10550</name>
</gene>
<dbReference type="SUPFAM" id="SSF52038">
    <property type="entry name" value="Barstar-related"/>
    <property type="match status" value="1"/>
</dbReference>
<dbReference type="Gene3D" id="3.30.370.10">
    <property type="entry name" value="Barstar-like"/>
    <property type="match status" value="1"/>
</dbReference>
<dbReference type="Proteomes" id="UP001165541">
    <property type="component" value="Unassembled WGS sequence"/>
</dbReference>
<accession>A0ABT0YMM1</accession>
<dbReference type="RefSeq" id="WP_251778175.1">
    <property type="nucleotide sequence ID" value="NZ_JAMKFE010000005.1"/>
</dbReference>
<organism evidence="3 4">
    <name type="scientific">Caldimonas mangrovi</name>
    <dbReference type="NCBI Taxonomy" id="2944811"/>
    <lineage>
        <taxon>Bacteria</taxon>
        <taxon>Pseudomonadati</taxon>
        <taxon>Pseudomonadota</taxon>
        <taxon>Betaproteobacteria</taxon>
        <taxon>Burkholderiales</taxon>
        <taxon>Sphaerotilaceae</taxon>
        <taxon>Caldimonas</taxon>
    </lineage>
</organism>
<evidence type="ECO:0000313" key="3">
    <source>
        <dbReference type="EMBL" id="MCM5679972.1"/>
    </source>
</evidence>
<name>A0ABT0YMM1_9BURK</name>
<dbReference type="Pfam" id="PF01337">
    <property type="entry name" value="Barstar"/>
    <property type="match status" value="1"/>
</dbReference>
<feature type="domain" description="Barstar (barnase inhibitor)" evidence="2">
    <location>
        <begin position="1"/>
        <end position="78"/>
    </location>
</feature>
<reference evidence="3" key="1">
    <citation type="submission" date="2022-05" db="EMBL/GenBank/DDBJ databases">
        <title>Schlegelella sp. nov., isolated from mangrove soil.</title>
        <authorList>
            <person name="Liu Y."/>
            <person name="Ge X."/>
            <person name="Liu W."/>
        </authorList>
    </citation>
    <scope>NUCLEOTIDE SEQUENCE</scope>
    <source>
        <strain evidence="3">S2-27</strain>
    </source>
</reference>
<dbReference type="InterPro" id="IPR000468">
    <property type="entry name" value="Barstar"/>
</dbReference>
<proteinExistence type="inferred from homology"/>
<keyword evidence="4" id="KW-1185">Reference proteome</keyword>
<sequence>MRTIVVDCLTVQSEADFWSEYVKSAQPDGSGYFGRNLDAFWDALNGGPGCPGECELRFINTGHVQAFRSGHFLEALRDIASRSSIVKVTFD</sequence>
<evidence type="ECO:0000259" key="2">
    <source>
        <dbReference type="Pfam" id="PF01337"/>
    </source>
</evidence>
<protein>
    <submittedName>
        <fullName evidence="3">Barstar family protein</fullName>
    </submittedName>
</protein>